<gene>
    <name evidence="2" type="ORF">MSAN_01018500</name>
</gene>
<evidence type="ECO:0000313" key="3">
    <source>
        <dbReference type="Proteomes" id="UP000623467"/>
    </source>
</evidence>
<dbReference type="EMBL" id="JACAZH010000007">
    <property type="protein sequence ID" value="KAF7363614.1"/>
    <property type="molecule type" value="Genomic_DNA"/>
</dbReference>
<accession>A0A8H6YR30</accession>
<organism evidence="2 3">
    <name type="scientific">Mycena sanguinolenta</name>
    <dbReference type="NCBI Taxonomy" id="230812"/>
    <lineage>
        <taxon>Eukaryota</taxon>
        <taxon>Fungi</taxon>
        <taxon>Dikarya</taxon>
        <taxon>Basidiomycota</taxon>
        <taxon>Agaricomycotina</taxon>
        <taxon>Agaricomycetes</taxon>
        <taxon>Agaricomycetidae</taxon>
        <taxon>Agaricales</taxon>
        <taxon>Marasmiineae</taxon>
        <taxon>Mycenaceae</taxon>
        <taxon>Mycena</taxon>
    </lineage>
</organism>
<reference evidence="2" key="1">
    <citation type="submission" date="2020-05" db="EMBL/GenBank/DDBJ databases">
        <title>Mycena genomes resolve the evolution of fungal bioluminescence.</title>
        <authorList>
            <person name="Tsai I.J."/>
        </authorList>
    </citation>
    <scope>NUCLEOTIDE SEQUENCE</scope>
    <source>
        <strain evidence="2">160909Yilan</strain>
    </source>
</reference>
<name>A0A8H6YR30_9AGAR</name>
<feature type="region of interest" description="Disordered" evidence="1">
    <location>
        <begin position="279"/>
        <end position="364"/>
    </location>
</feature>
<feature type="compositionally biased region" description="Polar residues" evidence="1">
    <location>
        <begin position="281"/>
        <end position="290"/>
    </location>
</feature>
<feature type="compositionally biased region" description="Acidic residues" evidence="1">
    <location>
        <begin position="423"/>
        <end position="437"/>
    </location>
</feature>
<evidence type="ECO:0000256" key="1">
    <source>
        <dbReference type="SAM" id="MobiDB-lite"/>
    </source>
</evidence>
<feature type="compositionally biased region" description="Polar residues" evidence="1">
    <location>
        <begin position="438"/>
        <end position="457"/>
    </location>
</feature>
<dbReference type="Proteomes" id="UP000623467">
    <property type="component" value="Unassembled WGS sequence"/>
</dbReference>
<dbReference type="AlphaFoldDB" id="A0A8H6YR30"/>
<evidence type="ECO:0000313" key="2">
    <source>
        <dbReference type="EMBL" id="KAF7363614.1"/>
    </source>
</evidence>
<proteinExistence type="predicted"/>
<keyword evidence="3" id="KW-1185">Reference proteome</keyword>
<feature type="region of interest" description="Disordered" evidence="1">
    <location>
        <begin position="423"/>
        <end position="458"/>
    </location>
</feature>
<dbReference type="OrthoDB" id="5593376at2759"/>
<protein>
    <submittedName>
        <fullName evidence="2">Uncharacterized protein</fullName>
    </submittedName>
</protein>
<sequence>MESALYDPINLMDTTPVSPEASQFAIPCPPTQIPAIPVLDAFTPLPSASMQVPMLAPAPYMPAPIAAFNDYQSQYPMMDQTSDIDALPRPPVQLQPPSAAIHGVGASYNLNNTSSLVSALDPGAVAPASRSRANTLSSLQSFMAPPTSLAFAPVVPSDVSPPAQVKQEDVVPKERVVGNMLRNIAHIMKTAGDACHSHQATRPITPGDEQKTKHVIAQINELINGMGLPTTTHIDVSCRKRHAGDLKDGELPVKKIPKPEPQEVDLCAAPVAGAFVRTHAVSRSQPSSRPHTPPLTVKPVPSNFRASTFPGFNAPNPSLENPLQPPPPPPRYSQRPPYRHHQSRSMGSIPRDSHAFSPTSAVSAPAGRMGRSGYFMPDHGWCGKAVTPKSAPTLATFTYPAPIDSPFAPLAAMPGVGPAEVVDEEDEDNDADADDNDTASPSGSIHHSYDGLSSGSDIPQEYRSEVDRVFLQYLNRICSNLDAADAKGDPIHQQLMPKKMQKLDESTDFRPFKFRIQAFTAAFLEELAAEGYPEEKIPMKKVRNYLWRQPLILRFNEDGKKAKSKGNHIWNVEAKKLADGLWEFRPFHRKIAGNPPGVAYCGLLWKWQPRIWDPQASWQNTHVQYSSPSLPPWLQWKDDVLSGTPPPNAESCDITTHAKFTLDGQEGMLTRTFFLNIAPLVSAENPFAATFSQRRPSITPSRRAVSDTTIPARSVPRTPALITDEDDEARVKMVLESVAARLTQEMQSPPGELSRKQTHMAEMTVNACLDDLEAVPEDGIAPDKNHDLAVAGQNVVAQAAEYIVRKAAPAGAAVVPPNTSAMQTVNTEELVNTTKEAIAEAVAVTTATQTSASGTSDVDELSILLIACRVLDEALRPTPPPLPPLPQWADISPTSVHIPPATEWYVPTYV</sequence>
<comment type="caution">
    <text evidence="2">The sequence shown here is derived from an EMBL/GenBank/DDBJ whole genome shotgun (WGS) entry which is preliminary data.</text>
</comment>